<dbReference type="Gene3D" id="3.40.1010.10">
    <property type="entry name" value="Cobalt-precorrin-4 Transmethylase, Domain 1"/>
    <property type="match status" value="1"/>
</dbReference>
<keyword evidence="4 15" id="KW-0489">Methyltransferase</keyword>
<dbReference type="SUPFAM" id="SSF51735">
    <property type="entry name" value="NAD(P)-binding Rossmann-fold domains"/>
    <property type="match status" value="1"/>
</dbReference>
<dbReference type="Gene3D" id="3.40.50.720">
    <property type="entry name" value="NAD(P)-binding Rossmann-like Domain"/>
    <property type="match status" value="1"/>
</dbReference>
<dbReference type="HAMAP" id="MF_01646">
    <property type="entry name" value="Siroheme_synth"/>
    <property type="match status" value="1"/>
</dbReference>
<feature type="binding site" evidence="15">
    <location>
        <position position="255"/>
    </location>
    <ligand>
        <name>S-adenosyl-L-methionine</name>
        <dbReference type="ChEBI" id="CHEBI:59789"/>
    </ligand>
</feature>
<evidence type="ECO:0000256" key="6">
    <source>
        <dbReference type="ARBA" id="ARBA00022691"/>
    </source>
</evidence>
<keyword evidence="5 15" id="KW-0808">Transferase</keyword>
<dbReference type="Pfam" id="PF13241">
    <property type="entry name" value="NAD_binding_7"/>
    <property type="match status" value="1"/>
</dbReference>
<feature type="binding site" evidence="15">
    <location>
        <position position="413"/>
    </location>
    <ligand>
        <name>S-adenosyl-L-methionine</name>
        <dbReference type="ChEBI" id="CHEBI:59789"/>
    </ligand>
</feature>
<dbReference type="InterPro" id="IPR012409">
    <property type="entry name" value="Sirohaem_synth"/>
</dbReference>
<comment type="pathway">
    <text evidence="15">Cofactor biosynthesis; adenosylcobalamin biosynthesis; sirohydrochlorin from precorrin-2: step 1/1.</text>
</comment>
<dbReference type="PROSITE" id="PS00840">
    <property type="entry name" value="SUMT_2"/>
    <property type="match status" value="1"/>
</dbReference>
<keyword evidence="10 15" id="KW-0627">Porphyrin biosynthesis</keyword>
<dbReference type="InterPro" id="IPR003043">
    <property type="entry name" value="Uropor_MeTrfase_CS"/>
</dbReference>
<dbReference type="PIRSF" id="PIRSF036426">
    <property type="entry name" value="Sirohaem_synth"/>
    <property type="match status" value="1"/>
</dbReference>
<dbReference type="GO" id="GO:0004851">
    <property type="term" value="F:uroporphyrin-III C-methyltransferase activity"/>
    <property type="evidence" value="ECO:0007669"/>
    <property type="project" value="UniProtKB-UniRule"/>
</dbReference>
<comment type="similarity">
    <text evidence="2 17">Belongs to the precorrin methyltransferase family.</text>
</comment>
<dbReference type="GO" id="GO:0019354">
    <property type="term" value="P:siroheme biosynthetic process"/>
    <property type="evidence" value="ECO:0007669"/>
    <property type="project" value="UniProtKB-UniRule"/>
</dbReference>
<dbReference type="UniPathway" id="UPA00262">
    <property type="reaction ID" value="UER00211"/>
</dbReference>
<accession>A0A450SFX2</accession>
<feature type="binding site" evidence="15">
    <location>
        <begin position="361"/>
        <end position="362"/>
    </location>
    <ligand>
        <name>S-adenosyl-L-methionine</name>
        <dbReference type="ChEBI" id="CHEBI:59789"/>
    </ligand>
</feature>
<evidence type="ECO:0000256" key="1">
    <source>
        <dbReference type="ARBA" id="ARBA00005010"/>
    </source>
</evidence>
<evidence type="ECO:0000256" key="11">
    <source>
        <dbReference type="ARBA" id="ARBA00023268"/>
    </source>
</evidence>
<evidence type="ECO:0000256" key="13">
    <source>
        <dbReference type="ARBA" id="ARBA00047561"/>
    </source>
</evidence>
<dbReference type="InterPro" id="IPR006366">
    <property type="entry name" value="CobA/CysG_C"/>
</dbReference>
<dbReference type="InterPro" id="IPR050161">
    <property type="entry name" value="Siro_Cobalamin_biosynth"/>
</dbReference>
<dbReference type="Pfam" id="PF14824">
    <property type="entry name" value="Sirohm_synth_M"/>
    <property type="match status" value="1"/>
</dbReference>
<comment type="caution">
    <text evidence="15">Lacks conserved residue(s) required for the propagation of feature annotation.</text>
</comment>
<evidence type="ECO:0000256" key="14">
    <source>
        <dbReference type="ARBA" id="ARBA00060548"/>
    </source>
</evidence>
<evidence type="ECO:0000256" key="8">
    <source>
        <dbReference type="ARBA" id="ARBA00023027"/>
    </source>
</evidence>
<evidence type="ECO:0000259" key="19">
    <source>
        <dbReference type="Pfam" id="PF10414"/>
    </source>
</evidence>
<sequence>MDLIPCSEHGVGNYELHTTNDESRAEKSMDFLPVFLDIKKRPCLVIGGGEVAARKVALLLQAGASVTVVAPDPGTTLARLYKEGRIEYVKRTFRADDLDGCSLAIAATDDPALNRQAAHLANMRQIPINVVDKPELCSFVMPSIIDRSPVIVAVSTGGASPVLARLIRARIETLIPASFGRLATLAAEFREKVKKHFSHPPDRRIFWEKILQGPIAEMVFTGKDVNARDALEEALNRESGTPREMGEVYLVGGGPGDPDLLTFRALRLMQQADVVVHDRLVSPAVVDLTRRDAERIYVGKERDNHALPQEEINRFLVRLAKTGKRVLRLKGGDPFIFGRGGEEIDTLAEEGIPFQVVPGITAASGCAAYAGIPLTHRDFAQSCVFVTGHLQNGTVNLNWDTLIRPDQTIVFYMGLRGLPLICEGLISRGLTDTTPAALIQQGTTPRQRVFTGTLRTLPDIVAHTDDITPPTLLIVGGVVSLHEKLNWFSREE</sequence>
<dbReference type="InterPro" id="IPR037115">
    <property type="entry name" value="Sirohaem_synt_dimer_dom_sf"/>
</dbReference>
<dbReference type="EC" id="1.3.1.76" evidence="15"/>
<dbReference type="InterPro" id="IPR036291">
    <property type="entry name" value="NAD(P)-bd_dom_sf"/>
</dbReference>
<evidence type="ECO:0000256" key="16">
    <source>
        <dbReference type="PIRSR" id="PIRSR036426-1"/>
    </source>
</evidence>
<evidence type="ECO:0000313" key="22">
    <source>
        <dbReference type="EMBL" id="VFJ51858.1"/>
    </source>
</evidence>
<evidence type="ECO:0000256" key="7">
    <source>
        <dbReference type="ARBA" id="ARBA00023002"/>
    </source>
</evidence>
<reference evidence="22" key="1">
    <citation type="submission" date="2019-02" db="EMBL/GenBank/DDBJ databases">
        <authorList>
            <person name="Gruber-Vodicka R. H."/>
            <person name="Seah K. B. B."/>
        </authorList>
    </citation>
    <scope>NUCLEOTIDE SEQUENCE</scope>
    <source>
        <strain evidence="22">BECK_BZ106</strain>
        <strain evidence="21">BECK_BZ15</strain>
    </source>
</reference>
<name>A0A450SFX2_9GAMM</name>
<dbReference type="InterPro" id="IPR006367">
    <property type="entry name" value="Sirohaem_synthase_N"/>
</dbReference>
<evidence type="ECO:0000256" key="5">
    <source>
        <dbReference type="ARBA" id="ARBA00022679"/>
    </source>
</evidence>
<keyword evidence="6 15" id="KW-0949">S-adenosyl-L-methionine</keyword>
<feature type="active site" description="Proton donor" evidence="15 16">
    <location>
        <position position="300"/>
    </location>
</feature>
<dbReference type="Gene3D" id="3.30.950.10">
    <property type="entry name" value="Methyltransferase, Cobalt-precorrin-4 Transmethylase, Domain 2"/>
    <property type="match status" value="1"/>
</dbReference>
<evidence type="ECO:0000259" key="18">
    <source>
        <dbReference type="Pfam" id="PF00590"/>
    </source>
</evidence>
<evidence type="ECO:0000256" key="15">
    <source>
        <dbReference type="HAMAP-Rule" id="MF_01646"/>
    </source>
</evidence>
<comment type="pathway">
    <text evidence="12 15">Porphyrin-containing compound metabolism; siroheme biosynthesis; precorrin-2 from uroporphyrinogen III: step 1/1.</text>
</comment>
<proteinExistence type="inferred from homology"/>
<feature type="active site" description="Proton acceptor" evidence="15 16">
    <location>
        <position position="278"/>
    </location>
</feature>
<feature type="region of interest" description="Uroporphyrinogen-III C-methyltransferase" evidence="15">
    <location>
        <begin position="246"/>
        <end position="492"/>
    </location>
</feature>
<comment type="function">
    <text evidence="15">Multifunctional enzyme that catalyzes the SAM-dependent methylations of uroporphyrinogen III at position C-2 and C-7 to form precorrin-2 via precorrin-1. Then it catalyzes the NAD-dependent ring dehydrogenation of precorrin-2 to yield sirohydrochlorin. Finally, it catalyzes the ferrochelation of sirohydrochlorin to yield siroheme.</text>
</comment>
<dbReference type="GO" id="GO:0051266">
    <property type="term" value="F:sirohydrochlorin ferrochelatase activity"/>
    <property type="evidence" value="ECO:0007669"/>
    <property type="project" value="UniProtKB-EC"/>
</dbReference>
<feature type="domain" description="Tetrapyrrole methylase" evidence="18">
    <location>
        <begin position="248"/>
        <end position="457"/>
    </location>
</feature>
<dbReference type="GO" id="GO:0009236">
    <property type="term" value="P:cobalamin biosynthetic process"/>
    <property type="evidence" value="ECO:0007669"/>
    <property type="project" value="UniProtKB-UniRule"/>
</dbReference>
<feature type="region of interest" description="Precorrin-2 dehydrogenase / sirohydrochlorin ferrochelatase" evidence="15">
    <location>
        <begin position="1"/>
        <end position="231"/>
    </location>
</feature>
<keyword evidence="11 15" id="KW-0511">Multifunctional enzyme</keyword>
<evidence type="ECO:0000256" key="9">
    <source>
        <dbReference type="ARBA" id="ARBA00023239"/>
    </source>
</evidence>
<protein>
    <recommendedName>
        <fullName evidence="15">Siroheme synthase</fullName>
    </recommendedName>
    <domain>
        <recommendedName>
            <fullName evidence="15">Uroporphyrinogen-III C-methyltransferase</fullName>
            <shortName evidence="15">Urogen III methylase</shortName>
            <ecNumber evidence="15">2.1.1.107</ecNumber>
        </recommendedName>
        <alternativeName>
            <fullName evidence="15">SUMT</fullName>
        </alternativeName>
        <alternativeName>
            <fullName evidence="15">Uroporphyrinogen III methylase</fullName>
            <shortName evidence="15">UROM</shortName>
        </alternativeName>
    </domain>
    <domain>
        <recommendedName>
            <fullName evidence="15">Precorrin-2 dehydrogenase</fullName>
            <ecNumber evidence="15">1.3.1.76</ecNumber>
        </recommendedName>
    </domain>
    <domain>
        <recommendedName>
            <fullName evidence="15">Sirohydrochlorin ferrochelatase</fullName>
            <ecNumber evidence="15">4.99.1.4</ecNumber>
        </recommendedName>
    </domain>
</protein>
<dbReference type="EMBL" id="CAADEW010000018">
    <property type="protein sequence ID" value="VFJ48058.1"/>
    <property type="molecule type" value="Genomic_DNA"/>
</dbReference>
<keyword evidence="9 15" id="KW-0456">Lyase</keyword>
<dbReference type="PANTHER" id="PTHR45790">
    <property type="entry name" value="SIROHEME SYNTHASE-RELATED"/>
    <property type="match status" value="1"/>
</dbReference>
<dbReference type="SUPFAM" id="SSF75615">
    <property type="entry name" value="Siroheme synthase middle domains-like"/>
    <property type="match status" value="1"/>
</dbReference>
<feature type="binding site" evidence="15">
    <location>
        <position position="336"/>
    </location>
    <ligand>
        <name>S-adenosyl-L-methionine</name>
        <dbReference type="ChEBI" id="CHEBI:59789"/>
    </ligand>
</feature>
<feature type="binding site" evidence="15">
    <location>
        <begin position="50"/>
        <end position="51"/>
    </location>
    <ligand>
        <name>NAD(+)</name>
        <dbReference type="ChEBI" id="CHEBI:57540"/>
    </ligand>
</feature>
<dbReference type="Pfam" id="PF10414">
    <property type="entry name" value="CysG_dimeriser"/>
    <property type="match status" value="1"/>
</dbReference>
<comment type="pathway">
    <text evidence="1 15">Porphyrin-containing compound metabolism; siroheme biosynthesis; sirohydrochlorin from precorrin-2: step 1/1.</text>
</comment>
<dbReference type="InterPro" id="IPR014777">
    <property type="entry name" value="4pyrrole_Mease_sub1"/>
</dbReference>
<keyword evidence="7 15" id="KW-0560">Oxidoreductase</keyword>
<evidence type="ECO:0000256" key="2">
    <source>
        <dbReference type="ARBA" id="ARBA00005879"/>
    </source>
</evidence>
<feature type="binding site" evidence="15">
    <location>
        <begin position="71"/>
        <end position="72"/>
    </location>
    <ligand>
        <name>NAD(+)</name>
        <dbReference type="ChEBI" id="CHEBI:57540"/>
    </ligand>
</feature>
<comment type="similarity">
    <text evidence="15">In the N-terminal section; belongs to the precorrin-2 dehydrogenase / sirohydrochlorin ferrochelatase family.</text>
</comment>
<feature type="domain" description="Siroheme synthase central" evidence="20">
    <location>
        <begin position="152"/>
        <end position="172"/>
    </location>
</feature>
<dbReference type="NCBIfam" id="TIGR01469">
    <property type="entry name" value="cobA_cysG_Cterm"/>
    <property type="match status" value="1"/>
</dbReference>
<feature type="domain" description="Sirohaem synthase dimerisation" evidence="19">
    <location>
        <begin position="179"/>
        <end position="235"/>
    </location>
</feature>
<evidence type="ECO:0000256" key="3">
    <source>
        <dbReference type="ARBA" id="ARBA00022573"/>
    </source>
</evidence>
<dbReference type="NCBIfam" id="NF007922">
    <property type="entry name" value="PRK10637.1"/>
    <property type="match status" value="1"/>
</dbReference>
<evidence type="ECO:0000256" key="10">
    <source>
        <dbReference type="ARBA" id="ARBA00023244"/>
    </source>
</evidence>
<comment type="catalytic activity">
    <reaction evidence="15">
        <text>siroheme + 2 H(+) = sirohydrochlorin + Fe(2+)</text>
        <dbReference type="Rhea" id="RHEA:24360"/>
        <dbReference type="ChEBI" id="CHEBI:15378"/>
        <dbReference type="ChEBI" id="CHEBI:29033"/>
        <dbReference type="ChEBI" id="CHEBI:58351"/>
        <dbReference type="ChEBI" id="CHEBI:60052"/>
        <dbReference type="EC" id="4.99.1.4"/>
    </reaction>
</comment>
<dbReference type="FunFam" id="3.30.950.10:FF:000001">
    <property type="entry name" value="Siroheme synthase"/>
    <property type="match status" value="1"/>
</dbReference>
<dbReference type="CDD" id="cd11642">
    <property type="entry name" value="SUMT"/>
    <property type="match status" value="1"/>
</dbReference>
<evidence type="ECO:0000259" key="20">
    <source>
        <dbReference type="Pfam" id="PF14824"/>
    </source>
</evidence>
<dbReference type="EC" id="2.1.1.107" evidence="15"/>
<gene>
    <name evidence="15" type="primary">cysG</name>
    <name evidence="21" type="ORF">BECKFW1821A_GA0114235_101833</name>
    <name evidence="22" type="ORF">BECKFW1821B_GA0114236_101037</name>
</gene>
<dbReference type="GO" id="GO:0032259">
    <property type="term" value="P:methylation"/>
    <property type="evidence" value="ECO:0007669"/>
    <property type="project" value="UniProtKB-KW"/>
</dbReference>
<dbReference type="EMBL" id="CAADFD010000010">
    <property type="protein sequence ID" value="VFJ51858.1"/>
    <property type="molecule type" value="Genomic_DNA"/>
</dbReference>
<dbReference type="SUPFAM" id="SSF53790">
    <property type="entry name" value="Tetrapyrrole methylase"/>
    <property type="match status" value="1"/>
</dbReference>
<dbReference type="Gene3D" id="3.30.160.110">
    <property type="entry name" value="Siroheme synthase, domain 2"/>
    <property type="match status" value="1"/>
</dbReference>
<dbReference type="InterPro" id="IPR000878">
    <property type="entry name" value="4pyrrol_Mease"/>
</dbReference>
<dbReference type="InterPro" id="IPR014776">
    <property type="entry name" value="4pyrrole_Mease_sub2"/>
</dbReference>
<dbReference type="FunFam" id="3.40.1010.10:FF:000001">
    <property type="entry name" value="Siroheme synthase"/>
    <property type="match status" value="1"/>
</dbReference>
<evidence type="ECO:0000256" key="17">
    <source>
        <dbReference type="RuleBase" id="RU003960"/>
    </source>
</evidence>
<feature type="binding site" evidence="15">
    <location>
        <position position="442"/>
    </location>
    <ligand>
        <name>S-adenosyl-L-methionine</name>
        <dbReference type="ChEBI" id="CHEBI:59789"/>
    </ligand>
</feature>
<dbReference type="InterPro" id="IPR035996">
    <property type="entry name" value="4pyrrol_Methylase_sf"/>
</dbReference>
<dbReference type="UniPathway" id="UPA00148">
    <property type="reaction ID" value="UER00211"/>
</dbReference>
<feature type="binding site" evidence="15">
    <location>
        <begin position="331"/>
        <end position="333"/>
    </location>
    <ligand>
        <name>S-adenosyl-L-methionine</name>
        <dbReference type="ChEBI" id="CHEBI:59789"/>
    </ligand>
</feature>
<keyword evidence="3 15" id="KW-0169">Cobalamin biosynthesis</keyword>
<dbReference type="InterPro" id="IPR028281">
    <property type="entry name" value="Sirohaem_synthase_central"/>
</dbReference>
<dbReference type="Gene3D" id="1.10.8.210">
    <property type="entry name" value="Sirohaem synthase, dimerisation domain"/>
    <property type="match status" value="1"/>
</dbReference>
<evidence type="ECO:0000313" key="21">
    <source>
        <dbReference type="EMBL" id="VFJ48058.1"/>
    </source>
</evidence>
<comment type="pathway">
    <text evidence="14 15">Cofactor biosynthesis; adenosylcobalamin biosynthesis; precorrin-2 from uroporphyrinogen III: step 1/1.</text>
</comment>
<dbReference type="Pfam" id="PF00590">
    <property type="entry name" value="TP_methylase"/>
    <property type="match status" value="1"/>
</dbReference>
<evidence type="ECO:0000256" key="4">
    <source>
        <dbReference type="ARBA" id="ARBA00022603"/>
    </source>
</evidence>
<comment type="similarity">
    <text evidence="15">In the C-terminal section; belongs to the precorrin methyltransferase family.</text>
</comment>
<comment type="pathway">
    <text evidence="15">Porphyrin-containing compound metabolism; siroheme biosynthesis; siroheme from sirohydrochlorin: step 1/1.</text>
</comment>
<dbReference type="EC" id="4.99.1.4" evidence="15"/>
<comment type="catalytic activity">
    <reaction evidence="13 15">
        <text>precorrin-2 + NAD(+) = sirohydrochlorin + NADH + 2 H(+)</text>
        <dbReference type="Rhea" id="RHEA:15613"/>
        <dbReference type="ChEBI" id="CHEBI:15378"/>
        <dbReference type="ChEBI" id="CHEBI:57540"/>
        <dbReference type="ChEBI" id="CHEBI:57945"/>
        <dbReference type="ChEBI" id="CHEBI:58351"/>
        <dbReference type="ChEBI" id="CHEBI:58827"/>
        <dbReference type="EC" id="1.3.1.76"/>
    </reaction>
</comment>
<evidence type="ECO:0000256" key="12">
    <source>
        <dbReference type="ARBA" id="ARBA00025705"/>
    </source>
</evidence>
<comment type="catalytic activity">
    <reaction evidence="15">
        <text>uroporphyrinogen III + 2 S-adenosyl-L-methionine = precorrin-2 + 2 S-adenosyl-L-homocysteine + H(+)</text>
        <dbReference type="Rhea" id="RHEA:32459"/>
        <dbReference type="ChEBI" id="CHEBI:15378"/>
        <dbReference type="ChEBI" id="CHEBI:57308"/>
        <dbReference type="ChEBI" id="CHEBI:57856"/>
        <dbReference type="ChEBI" id="CHEBI:58827"/>
        <dbReference type="ChEBI" id="CHEBI:59789"/>
        <dbReference type="EC" id="2.1.1.107"/>
    </reaction>
</comment>
<dbReference type="AlphaFoldDB" id="A0A450SFX2"/>
<dbReference type="GO" id="GO:0043115">
    <property type="term" value="F:precorrin-2 dehydrogenase activity"/>
    <property type="evidence" value="ECO:0007669"/>
    <property type="project" value="UniProtKB-UniRule"/>
</dbReference>
<dbReference type="InterPro" id="IPR019478">
    <property type="entry name" value="Sirohaem_synthase_dimer_dom"/>
</dbReference>
<dbReference type="NCBIfam" id="TIGR01470">
    <property type="entry name" value="cysG_Nterm"/>
    <property type="match status" value="1"/>
</dbReference>
<organism evidence="22">
    <name type="scientific">Candidatus Kentrum sp. FW</name>
    <dbReference type="NCBI Taxonomy" id="2126338"/>
    <lineage>
        <taxon>Bacteria</taxon>
        <taxon>Pseudomonadati</taxon>
        <taxon>Pseudomonadota</taxon>
        <taxon>Gammaproteobacteria</taxon>
        <taxon>Candidatus Kentrum</taxon>
    </lineage>
</organism>
<keyword evidence="8 15" id="KW-0520">NAD</keyword>
<dbReference type="GO" id="GO:0051287">
    <property type="term" value="F:NAD binding"/>
    <property type="evidence" value="ECO:0007669"/>
    <property type="project" value="InterPro"/>
</dbReference>
<dbReference type="FunFam" id="3.30.160.110:FF:000001">
    <property type="entry name" value="Siroheme synthase"/>
    <property type="match status" value="1"/>
</dbReference>
<dbReference type="NCBIfam" id="NF004790">
    <property type="entry name" value="PRK06136.1"/>
    <property type="match status" value="1"/>
</dbReference>
<dbReference type="PANTHER" id="PTHR45790:SF1">
    <property type="entry name" value="SIROHEME SYNTHASE"/>
    <property type="match status" value="1"/>
</dbReference>